<proteinExistence type="predicted"/>
<protein>
    <submittedName>
        <fullName evidence="4">Unannotated protein</fullName>
    </submittedName>
</protein>
<dbReference type="Pfam" id="PF01464">
    <property type="entry name" value="SLT"/>
    <property type="match status" value="1"/>
</dbReference>
<dbReference type="InterPro" id="IPR023346">
    <property type="entry name" value="Lysozyme-like_dom_sf"/>
</dbReference>
<sequence>MSRSTKRSLKKEHELMRRHPGNLLGHTKKVLTAGLTAWAAIFAMIFLATVQPSAYGLEFPMATHIALPDAADLMVKPSLTVALYSQLQTGGAISSSNELALVSFASQQTEAARSISGAQKVAKEIMSTDYQWNSHQYACLKTLWTHESHWNYKAHNYRSGAHGIAQALPAAKMEVIAMDWRTNPVTQIRWGLHYIDLRYSTPCKALAKFKRSRYY</sequence>
<evidence type="ECO:0000313" key="4">
    <source>
        <dbReference type="EMBL" id="CAB5074558.1"/>
    </source>
</evidence>
<evidence type="ECO:0000256" key="1">
    <source>
        <dbReference type="SAM" id="MobiDB-lite"/>
    </source>
</evidence>
<reference evidence="4" key="1">
    <citation type="submission" date="2020-05" db="EMBL/GenBank/DDBJ databases">
        <authorList>
            <person name="Chiriac C."/>
            <person name="Salcher M."/>
            <person name="Ghai R."/>
            <person name="Kavagutti S V."/>
        </authorList>
    </citation>
    <scope>NUCLEOTIDE SEQUENCE</scope>
</reference>
<dbReference type="AlphaFoldDB" id="A0A6J7VCT2"/>
<dbReference type="EMBL" id="CAFAZX010000020">
    <property type="protein sequence ID" value="CAB4841791.1"/>
    <property type="molecule type" value="Genomic_DNA"/>
</dbReference>
<name>A0A6J7VCT2_9ZZZZ</name>
<dbReference type="SUPFAM" id="SSF53955">
    <property type="entry name" value="Lysozyme-like"/>
    <property type="match status" value="1"/>
</dbReference>
<feature type="compositionally biased region" description="Basic residues" evidence="1">
    <location>
        <begin position="1"/>
        <end position="10"/>
    </location>
</feature>
<evidence type="ECO:0000313" key="3">
    <source>
        <dbReference type="EMBL" id="CAB4841791.1"/>
    </source>
</evidence>
<feature type="region of interest" description="Disordered" evidence="1">
    <location>
        <begin position="1"/>
        <end position="20"/>
    </location>
</feature>
<dbReference type="InterPro" id="IPR008258">
    <property type="entry name" value="Transglycosylase_SLT_dom_1"/>
</dbReference>
<dbReference type="EMBL" id="CAFBRB010000053">
    <property type="protein sequence ID" value="CAB5074558.1"/>
    <property type="molecule type" value="Genomic_DNA"/>
</dbReference>
<organism evidence="4">
    <name type="scientific">freshwater metagenome</name>
    <dbReference type="NCBI Taxonomy" id="449393"/>
    <lineage>
        <taxon>unclassified sequences</taxon>
        <taxon>metagenomes</taxon>
        <taxon>ecological metagenomes</taxon>
    </lineage>
</organism>
<gene>
    <name evidence="3" type="ORF">UFOPK3241_00524</name>
    <name evidence="4" type="ORF">UFOPK4401_00616</name>
</gene>
<accession>A0A6J7VCT2</accession>
<feature type="domain" description="Transglycosylase SLT" evidence="2">
    <location>
        <begin position="134"/>
        <end position="201"/>
    </location>
</feature>
<evidence type="ECO:0000259" key="2">
    <source>
        <dbReference type="Pfam" id="PF01464"/>
    </source>
</evidence>